<dbReference type="InterPro" id="IPR020550">
    <property type="entry name" value="Inositol_monophosphatase_CS"/>
</dbReference>
<dbReference type="Proteomes" id="UP001516023">
    <property type="component" value="Unassembled WGS sequence"/>
</dbReference>
<keyword evidence="7" id="KW-0378">Hydrolase</keyword>
<feature type="binding site" evidence="6">
    <location>
        <position position="186"/>
    </location>
    <ligand>
        <name>Mg(2+)</name>
        <dbReference type="ChEBI" id="CHEBI:18420"/>
        <label>1</label>
        <note>catalytic</note>
    </ligand>
</feature>
<comment type="pathway">
    <text evidence="7">Polyol metabolism; myo-inositol biosynthesis; myo-inositol from D-glucose 6-phosphate: step 2/2.</text>
</comment>
<comment type="catalytic activity">
    <reaction evidence="1 7">
        <text>a myo-inositol phosphate + H2O = myo-inositol + phosphate</text>
        <dbReference type="Rhea" id="RHEA:24056"/>
        <dbReference type="ChEBI" id="CHEBI:15377"/>
        <dbReference type="ChEBI" id="CHEBI:17268"/>
        <dbReference type="ChEBI" id="CHEBI:43474"/>
        <dbReference type="ChEBI" id="CHEBI:84139"/>
        <dbReference type="EC" id="3.1.3.25"/>
    </reaction>
</comment>
<accession>A0ABD3P4C1</accession>
<dbReference type="PANTHER" id="PTHR20854">
    <property type="entry name" value="INOSITOL MONOPHOSPHATASE"/>
    <property type="match status" value="1"/>
</dbReference>
<evidence type="ECO:0000256" key="7">
    <source>
        <dbReference type="RuleBase" id="RU364068"/>
    </source>
</evidence>
<feature type="binding site" evidence="6">
    <location>
        <position position="325"/>
    </location>
    <ligand>
        <name>Mg(2+)</name>
        <dbReference type="ChEBI" id="CHEBI:18420"/>
        <label>1</label>
        <note>catalytic</note>
    </ligand>
</feature>
<evidence type="ECO:0000256" key="4">
    <source>
        <dbReference type="ARBA" id="ARBA00022723"/>
    </source>
</evidence>
<evidence type="ECO:0000256" key="1">
    <source>
        <dbReference type="ARBA" id="ARBA00001033"/>
    </source>
</evidence>
<dbReference type="SUPFAM" id="SSF56655">
    <property type="entry name" value="Carbohydrate phosphatase"/>
    <property type="match status" value="1"/>
</dbReference>
<evidence type="ECO:0000313" key="8">
    <source>
        <dbReference type="EMBL" id="KAL3782648.1"/>
    </source>
</evidence>
<keyword evidence="5 6" id="KW-0460">Magnesium</keyword>
<dbReference type="EMBL" id="JABMIG020000280">
    <property type="protein sequence ID" value="KAL3782648.1"/>
    <property type="molecule type" value="Genomic_DNA"/>
</dbReference>
<reference evidence="8 9" key="1">
    <citation type="journal article" date="2020" name="G3 (Bethesda)">
        <title>Improved Reference Genome for Cyclotella cryptica CCMP332, a Model for Cell Wall Morphogenesis, Salinity Adaptation, and Lipid Production in Diatoms (Bacillariophyta).</title>
        <authorList>
            <person name="Roberts W.R."/>
            <person name="Downey K.M."/>
            <person name="Ruck E.C."/>
            <person name="Traller J.C."/>
            <person name="Alverson A.J."/>
        </authorList>
    </citation>
    <scope>NUCLEOTIDE SEQUENCE [LARGE SCALE GENOMIC DNA]</scope>
    <source>
        <strain evidence="8 9">CCMP332</strain>
    </source>
</reference>
<dbReference type="InterPro" id="IPR000760">
    <property type="entry name" value="Inositol_monophosphatase-like"/>
</dbReference>
<evidence type="ECO:0000256" key="5">
    <source>
        <dbReference type="ARBA" id="ARBA00022842"/>
    </source>
</evidence>
<dbReference type="Gene3D" id="3.40.190.80">
    <property type="match status" value="1"/>
</dbReference>
<dbReference type="PRINTS" id="PR00377">
    <property type="entry name" value="IMPHPHTASES"/>
</dbReference>
<dbReference type="GO" id="GO:0052834">
    <property type="term" value="F:inositol monophosphate phosphatase activity"/>
    <property type="evidence" value="ECO:0007669"/>
    <property type="project" value="UniProtKB-EC"/>
</dbReference>
<sequence>MITLHRIIFAATTAIKGSAAFGTTRFQPSSRHKAIHFIPCSVKLHSTSNIDSVPPDASPKRNYIYTQLDPNVNHHPYRRNLQHVLTTIENAAYSAGEVTLATAGKIAVKSTKANIRDLVTESDVQCQMLIKEIIMSEFPGDLFLGEEDVNIGGVGEEMSTSEALTKALGIAPRNDDGQDRLLFVVDPIDGTTNFQAGLPLYAISIGVISLHGNRPEVVAGVIYNPTLTKMTSAVRGRGCYLNNQRIKHRTQEQHEARKSILNQSLINVGFPIAKESTLLASSRAVTALATKVRGLRMIASASQTMAWVAQCKLHAYFSWDLNAWDVCAGMVIVEESGGLVSNFDGTRADISSRDMIITCCPQQGEEGLLRNELITVLEENDCLSY</sequence>
<dbReference type="Pfam" id="PF00459">
    <property type="entry name" value="Inositol_P"/>
    <property type="match status" value="1"/>
</dbReference>
<dbReference type="EC" id="3.1.3.25" evidence="7"/>
<name>A0ABD3P4C1_9STRA</name>
<dbReference type="GO" id="GO:0046872">
    <property type="term" value="F:metal ion binding"/>
    <property type="evidence" value="ECO:0007669"/>
    <property type="project" value="UniProtKB-KW"/>
</dbReference>
<comment type="caution">
    <text evidence="8">The sequence shown here is derived from an EMBL/GenBank/DDBJ whole genome shotgun (WGS) entry which is preliminary data.</text>
</comment>
<dbReference type="InterPro" id="IPR033942">
    <property type="entry name" value="IMPase"/>
</dbReference>
<dbReference type="Gene3D" id="3.30.540.10">
    <property type="entry name" value="Fructose-1,6-Bisphosphatase, subunit A, domain 1"/>
    <property type="match status" value="1"/>
</dbReference>
<evidence type="ECO:0000256" key="2">
    <source>
        <dbReference type="ARBA" id="ARBA00001946"/>
    </source>
</evidence>
<dbReference type="PROSITE" id="PS00630">
    <property type="entry name" value="IMP_2"/>
    <property type="match status" value="1"/>
</dbReference>
<comment type="similarity">
    <text evidence="3 7">Belongs to the inositol monophosphatase superfamily.</text>
</comment>
<feature type="binding site" evidence="6">
    <location>
        <position position="188"/>
    </location>
    <ligand>
        <name>Mg(2+)</name>
        <dbReference type="ChEBI" id="CHEBI:18420"/>
        <label>1</label>
        <note>catalytic</note>
    </ligand>
</feature>
<dbReference type="CDD" id="cd01639">
    <property type="entry name" value="IMPase"/>
    <property type="match status" value="1"/>
</dbReference>
<proteinExistence type="inferred from homology"/>
<evidence type="ECO:0000313" key="9">
    <source>
        <dbReference type="Proteomes" id="UP001516023"/>
    </source>
</evidence>
<dbReference type="PANTHER" id="PTHR20854:SF4">
    <property type="entry name" value="INOSITOL-1-MONOPHOSPHATASE-RELATED"/>
    <property type="match status" value="1"/>
</dbReference>
<gene>
    <name evidence="8" type="ORF">HJC23_010157</name>
</gene>
<evidence type="ECO:0000256" key="6">
    <source>
        <dbReference type="PIRSR" id="PIRSR600760-2"/>
    </source>
</evidence>
<keyword evidence="9" id="KW-1185">Reference proteome</keyword>
<organism evidence="8 9">
    <name type="scientific">Cyclotella cryptica</name>
    <dbReference type="NCBI Taxonomy" id="29204"/>
    <lineage>
        <taxon>Eukaryota</taxon>
        <taxon>Sar</taxon>
        <taxon>Stramenopiles</taxon>
        <taxon>Ochrophyta</taxon>
        <taxon>Bacillariophyta</taxon>
        <taxon>Coscinodiscophyceae</taxon>
        <taxon>Thalassiosirophycidae</taxon>
        <taxon>Stephanodiscales</taxon>
        <taxon>Stephanodiscaceae</taxon>
        <taxon>Cyclotella</taxon>
    </lineage>
</organism>
<evidence type="ECO:0000256" key="3">
    <source>
        <dbReference type="ARBA" id="ARBA00009759"/>
    </source>
</evidence>
<protein>
    <recommendedName>
        <fullName evidence="7">Inositol-1-monophosphatase</fullName>
        <ecNumber evidence="7">3.1.3.25</ecNumber>
    </recommendedName>
</protein>
<feature type="binding site" evidence="6">
    <location>
        <position position="146"/>
    </location>
    <ligand>
        <name>Mg(2+)</name>
        <dbReference type="ChEBI" id="CHEBI:18420"/>
        <label>1</label>
        <note>catalytic</note>
    </ligand>
</feature>
<keyword evidence="4 6" id="KW-0479">Metal-binding</keyword>
<comment type="cofactor">
    <cofactor evidence="2 6 7">
        <name>Mg(2+)</name>
        <dbReference type="ChEBI" id="CHEBI:18420"/>
    </cofactor>
</comment>
<feature type="binding site" evidence="6">
    <location>
        <position position="189"/>
    </location>
    <ligand>
        <name>Mg(2+)</name>
        <dbReference type="ChEBI" id="CHEBI:18420"/>
        <label>1</label>
        <note>catalytic</note>
    </ligand>
</feature>
<dbReference type="AlphaFoldDB" id="A0ABD3P4C1"/>